<gene>
    <name evidence="1" type="ORF">PCLFYP37_01026</name>
</gene>
<protein>
    <recommendedName>
        <fullName evidence="2">PIN domain-containing protein</fullName>
    </recommendedName>
</protein>
<organism evidence="1">
    <name type="scientific">Paraprevotella clara</name>
    <dbReference type="NCBI Taxonomy" id="454154"/>
    <lineage>
        <taxon>Bacteria</taxon>
        <taxon>Pseudomonadati</taxon>
        <taxon>Bacteroidota</taxon>
        <taxon>Bacteroidia</taxon>
        <taxon>Bacteroidales</taxon>
        <taxon>Prevotellaceae</taxon>
        <taxon>Paraprevotella</taxon>
    </lineage>
</organism>
<dbReference type="EMBL" id="CACRUT010000006">
    <property type="protein sequence ID" value="VYT75131.1"/>
    <property type="molecule type" value="Genomic_DNA"/>
</dbReference>
<accession>A0A6N2Z7R1</accession>
<name>A0A6N2Z7R1_9BACT</name>
<evidence type="ECO:0008006" key="2">
    <source>
        <dbReference type="Google" id="ProtNLM"/>
    </source>
</evidence>
<evidence type="ECO:0000313" key="1">
    <source>
        <dbReference type="EMBL" id="VYT75131.1"/>
    </source>
</evidence>
<sequence>MRVFIDTNIFVYMATDQVTYAFGSIVAKDLT</sequence>
<dbReference type="AlphaFoldDB" id="A0A6N2Z7R1"/>
<proteinExistence type="predicted"/>
<reference evidence="1" key="1">
    <citation type="submission" date="2019-11" db="EMBL/GenBank/DDBJ databases">
        <authorList>
            <person name="Feng L."/>
        </authorList>
    </citation>
    <scope>NUCLEOTIDE SEQUENCE</scope>
    <source>
        <strain evidence="1">PclaraLFYP37</strain>
    </source>
</reference>